<dbReference type="FunFam" id="1.10.506.10:FF:000035">
    <property type="entry name" value="Plexin b2a"/>
    <property type="match status" value="1"/>
</dbReference>
<dbReference type="GO" id="GO:0030334">
    <property type="term" value="P:regulation of cell migration"/>
    <property type="evidence" value="ECO:0007669"/>
    <property type="project" value="TreeGrafter"/>
</dbReference>
<dbReference type="InterPro" id="IPR002909">
    <property type="entry name" value="IPT_dom"/>
</dbReference>
<keyword evidence="20" id="KW-1185">Reference proteome</keyword>
<name>A0A835P2U7_9PASS</name>
<dbReference type="Gene3D" id="2.60.40.10">
    <property type="entry name" value="Immunoglobulins"/>
    <property type="match status" value="3"/>
</dbReference>
<dbReference type="GO" id="GO:0005886">
    <property type="term" value="C:plasma membrane"/>
    <property type="evidence" value="ECO:0007669"/>
    <property type="project" value="UniProtKB-SubCell"/>
</dbReference>
<dbReference type="Pfam" id="PF01437">
    <property type="entry name" value="PSI"/>
    <property type="match status" value="1"/>
</dbReference>
<dbReference type="Gene3D" id="3.10.20.90">
    <property type="entry name" value="Phosphatidylinositol 3-kinase Catalytic Subunit, Chain A, domain 1"/>
    <property type="match status" value="1"/>
</dbReference>
<feature type="domain" description="Sema" evidence="17">
    <location>
        <begin position="158"/>
        <end position="617"/>
    </location>
</feature>
<dbReference type="SUPFAM" id="SSF103575">
    <property type="entry name" value="Plexin repeat"/>
    <property type="match status" value="1"/>
</dbReference>
<reference evidence="18" key="1">
    <citation type="submission" date="2020-10" db="EMBL/GenBank/DDBJ databases">
        <title>Feather gene expression reveals the developmental basis of iridescence in African starlings.</title>
        <authorList>
            <person name="Rubenstein D.R."/>
        </authorList>
    </citation>
    <scope>NUCLEOTIDE SEQUENCE</scope>
    <source>
        <strain evidence="18">SS15</strain>
        <tissue evidence="18">Liver</tissue>
    </source>
</reference>
<keyword evidence="9" id="KW-1133">Transmembrane helix</keyword>
<dbReference type="SUPFAM" id="SSF81296">
    <property type="entry name" value="E set domains"/>
    <property type="match status" value="3"/>
</dbReference>
<evidence type="ECO:0000313" key="18">
    <source>
        <dbReference type="EMBL" id="KAG0133908.1"/>
    </source>
</evidence>
<evidence type="ECO:0000256" key="8">
    <source>
        <dbReference type="ARBA" id="ARBA00022737"/>
    </source>
</evidence>
<dbReference type="SMART" id="SM00429">
    <property type="entry name" value="IPT"/>
    <property type="match status" value="3"/>
</dbReference>
<dbReference type="Pfam" id="PF17960">
    <property type="entry name" value="TIG_plexin"/>
    <property type="match status" value="1"/>
</dbReference>
<keyword evidence="6" id="KW-0812">Transmembrane</keyword>
<dbReference type="GO" id="GO:0008360">
    <property type="term" value="P:regulation of cell shape"/>
    <property type="evidence" value="ECO:0007669"/>
    <property type="project" value="TreeGrafter"/>
</dbReference>
<evidence type="ECO:0000256" key="12">
    <source>
        <dbReference type="ARBA" id="ARBA00023170"/>
    </source>
</evidence>
<dbReference type="Gene3D" id="2.130.10.10">
    <property type="entry name" value="YVTN repeat-like/Quinoprotein amine dehydrogenase"/>
    <property type="match status" value="1"/>
</dbReference>
<protein>
    <recommendedName>
        <fullName evidence="14">Plexin-B2</fullName>
    </recommendedName>
</protein>
<dbReference type="SMART" id="SM00630">
    <property type="entry name" value="Sema"/>
    <property type="match status" value="1"/>
</dbReference>
<dbReference type="FunFam" id="3.10.20.90:FF:000102">
    <property type="entry name" value="Plexin B2"/>
    <property type="match status" value="1"/>
</dbReference>
<dbReference type="GO" id="GO:0050772">
    <property type="term" value="P:positive regulation of axonogenesis"/>
    <property type="evidence" value="ECO:0007669"/>
    <property type="project" value="TreeGrafter"/>
</dbReference>
<comment type="caution">
    <text evidence="15">Lacks conserved residue(s) required for the propagation of feature annotation.</text>
</comment>
<dbReference type="Pfam" id="PF01833">
    <property type="entry name" value="TIG"/>
    <property type="match status" value="3"/>
</dbReference>
<dbReference type="InterPro" id="IPR015943">
    <property type="entry name" value="WD40/YVTN_repeat-like_dom_sf"/>
</dbReference>
<dbReference type="InterPro" id="IPR036352">
    <property type="entry name" value="Semap_dom_sf"/>
</dbReference>
<evidence type="ECO:0000256" key="13">
    <source>
        <dbReference type="ARBA" id="ARBA00023180"/>
    </source>
</evidence>
<dbReference type="OrthoDB" id="125363at2759"/>
<keyword evidence="13" id="KW-0325">Glycoprotein</keyword>
<dbReference type="FunFam" id="2.130.10.10:FF:000281">
    <property type="entry name" value="Plexin B2"/>
    <property type="match status" value="1"/>
</dbReference>
<evidence type="ECO:0000256" key="4">
    <source>
        <dbReference type="ARBA" id="ARBA00022475"/>
    </source>
</evidence>
<evidence type="ECO:0000256" key="9">
    <source>
        <dbReference type="ARBA" id="ARBA00022989"/>
    </source>
</evidence>
<keyword evidence="3" id="KW-0217">Developmental protein</keyword>
<dbReference type="InterPro" id="IPR031148">
    <property type="entry name" value="Plexin"/>
</dbReference>
<keyword evidence="11" id="KW-1015">Disulfide bond</keyword>
<dbReference type="InterPro" id="IPR016201">
    <property type="entry name" value="PSI"/>
</dbReference>
<dbReference type="Pfam" id="PF24317">
    <property type="entry name" value="PSI_Plexin-B"/>
    <property type="match status" value="1"/>
</dbReference>
<dbReference type="InterPro" id="IPR002165">
    <property type="entry name" value="Plexin_repeat"/>
</dbReference>
<dbReference type="SUPFAM" id="SSF101912">
    <property type="entry name" value="Sema domain"/>
    <property type="match status" value="1"/>
</dbReference>
<evidence type="ECO:0000256" key="10">
    <source>
        <dbReference type="ARBA" id="ARBA00023136"/>
    </source>
</evidence>
<sequence length="2184" mass="247047">MHRKNEHIGVLSTAALELFTLEKSLANSPAIRIEMMTQVGLPNDVIVICPQTGIIAGSLLGLLTGHLRFILKYFLLGSFMVLKDLIHHLSHCIPARVLVAAHRSPEVILQATAFQISSPPYKFNLCLKKPDLAFCDCYKYYIEMALWIWTLTILSCFCVTLSRNEELKFFQSATELNHLTVDNDTGIIYLGVVNALYQLTENLEVIRSVETGPRKDNKKCTPPIDENQCKEAVLTDNYNKLLLLNKADNTTVVCGSLFKGICAIRDLQNISDEKYYVDSSGEKSFVASNDENVSTVGLITSLNNDQVLFVGKGNGPNDNGIIISTRQLYARDGKDIFEMYTDSAAVKSAYHSSSTQQFVAVFEDKNYVYFIFNQQEKQPVNNRTLIARLCKDDAHYYSYFEMDLGCKDDDGAYDHCHSAFVTTPGKELAESMAQQGQPADSPSDDKVLLALFSKVNKDDNSLKSAMCVFSLRQINEKMEKNRNDCYTKKNTSSFYKLFSAENPCALHGLNASKNFPCGSEHLPYLLGSRNGVIEKPVLQKEGMNLTAVTVAVENGHTVAFLGTSNGKILKVFLSSTATEYSSLTIERNKPVKKDLVLDQTQENLYVMTTDKVYRLPVQDCHKYSDCEKCAQARDPYCGWCVREGRCTKKADCGAADMENHWLWSPSGTCVTIISADPLNMSRRAPAKVELTVSPLPTLTESDKLCCTFGETVHSAQLKEGVIICDPPDIIPPTPKHQDHVSVPLQLTFDKNKIFFASHTYPFYDCEEAMNLIENQPCYSCASNRWNCQWDWKRHICEESSSVQDVIKQNMEEECPQFLNPDPSIIPMEYQTTVYFEGKHLDYYQGKKFMVGNSQFEFEASVDESEEGKFSFVSKEFSYSANETLQLNLSIKTDKVKIDSKLMVTLYNCSYGRSDCSLCLAARPEYKCVWCEEGGKPSKCVYEKLCHAPPTDTCPPPEITRIEPKTGPLSGGILLTIMGSNLGIKAEDVKSITVADKECLFKEEFYSVSTRIVCQVGPMNELQQGQIEVNINGKLGKSPSEVLFTYQEPHPSQITPESGPQAGGTRLTISGTNLATGSKKDVQVSVGSQPCNVTEFGDEIVCVTGRNNKVEPVPVIMNYGGTRITVPQQFTYSENPTVTKFLPVNSFSSGGRNITVTGTGFELIQTFSLVVYAERPEAGRMNQKTFYGTVVTRLNETTVVFSSPPILEDPENYNITTVILMDHYKLVVKNDSHSFAYVADPTFENFTDGIKKQVNKLINAKGSNLNKAMTIDEAQAFVGDEPCNIKTLTETDLYCEPPEVQPQPKKRQKRDTINNLPEFIVKFGLREWILGRVEYDNRVTDIPLNLILPLVLIPMIVIIGISIICYRRKSQQAEREYEKIKSQLEGLEESVRDRCKKEFTDLMIEMEDQTNDINEAGIPVLDYKTYTDRVFFLPSKDGEKDVMITGKLDIPEARRQTVEQALYQFSNLLNSKSFLINFIHTLENQREFSARAKVYFASLLTVALHGKLEYYTDIMRTLFLELMEQYVVAKNPKLMLRRSETVVERMLSNWMSICLYQYLKDNAGEPLYKLFKAIKHQVEKGPVDAVLKKAKYTLNDTGLLGDDVEYTQLTVNVYVQEGGNDSIPVKVLNCDTISQVKEKIIDQVYRNLPCSQWPKADKWRPGSTAQTLSDLDLTSQRDGRWKRINTLMHYNVRDGATLILSKMGISQQPEDNQQDVPGERHALLEDENKVWHLVRPVDEMDEGKSKRGSVKEKERTKAITEIYLTRLLSVKGTLQQFVDDFFHSVLNSNQVVPPAVKYFFDFLDEQAEKHDIKDEDTIHIWKTNSLPLRFWVNILKNPHFIFDVHVHEVVDASLSVIAQTFMDACTRTEHKLSRDSPSNKLLYAKEISNYKKMVEDYYKGIRQMVPVSDQDMNTHLAEISRAHTDSLNTLVALHQLYQYTNKYYDEIINALEEDPAAQKMQLAFRLQQIAAALENKCQWIFTETGGMGVERICDAPSGSDGAAASISLWLGTEERNTSCRWNDIMPFLLAFALKNDSTLEKQGCSATYQSYQCCSAVCQGMQRQITGHFLKHKNLLTAKQESLYSIAAAGSKVPLLGQLPDLDQRLVQAFDHRQQICLEHRIPWGMNTSYNDQSFFFLRLYIPIPAEQKEKRFSRPTVTRKFSKVLFSLNGVPFCFSNKEYFSNH</sequence>
<dbReference type="Pfam" id="PF08337">
    <property type="entry name" value="Plexin_cytopl"/>
    <property type="match status" value="1"/>
</dbReference>
<keyword evidence="8" id="KW-0677">Repeat</keyword>
<evidence type="ECO:0000313" key="20">
    <source>
        <dbReference type="Proteomes" id="UP000618051"/>
    </source>
</evidence>
<keyword evidence="12" id="KW-0675">Receptor</keyword>
<keyword evidence="7" id="KW-0732">Signal</keyword>
<evidence type="ECO:0000256" key="2">
    <source>
        <dbReference type="ARBA" id="ARBA00010297"/>
    </source>
</evidence>
<dbReference type="PROSITE" id="PS51004">
    <property type="entry name" value="SEMA"/>
    <property type="match status" value="1"/>
</dbReference>
<dbReference type="InterPro" id="IPR008936">
    <property type="entry name" value="Rho_GTPase_activation_prot"/>
</dbReference>
<evidence type="ECO:0000256" key="5">
    <source>
        <dbReference type="ARBA" id="ARBA00022553"/>
    </source>
</evidence>
<dbReference type="GO" id="GO:0007162">
    <property type="term" value="P:negative regulation of cell adhesion"/>
    <property type="evidence" value="ECO:0007669"/>
    <property type="project" value="TreeGrafter"/>
</dbReference>
<evidence type="ECO:0000256" key="14">
    <source>
        <dbReference type="ARBA" id="ARBA00070677"/>
    </source>
</evidence>
<reference evidence="19" key="3">
    <citation type="submission" date="2022-01" db="EMBL/GenBank/DDBJ databases">
        <authorList>
            <person name="Rubenstein D.R."/>
        </authorList>
    </citation>
    <scope>NUCLEOTIDE SEQUENCE</scope>
    <source>
        <strain evidence="19">SS15</strain>
        <tissue evidence="19">Liver</tissue>
    </source>
</reference>
<keyword evidence="5" id="KW-0597">Phosphoprotein</keyword>
<dbReference type="Gene3D" id="1.10.506.10">
    <property type="entry name" value="GTPase Activation - p120gap, domain 1"/>
    <property type="match status" value="1"/>
</dbReference>
<dbReference type="InterPro" id="IPR046800">
    <property type="entry name" value="Plexin_RBD"/>
</dbReference>
<dbReference type="Proteomes" id="UP000618051">
    <property type="component" value="Unassembled WGS sequence"/>
</dbReference>
<dbReference type="GO" id="GO:0017154">
    <property type="term" value="F:semaphorin receptor activity"/>
    <property type="evidence" value="ECO:0007669"/>
    <property type="project" value="InterPro"/>
</dbReference>
<evidence type="ECO:0000313" key="19">
    <source>
        <dbReference type="EMBL" id="KAI1239392.1"/>
    </source>
</evidence>
<dbReference type="GO" id="GO:0051246">
    <property type="term" value="P:regulation of protein metabolic process"/>
    <property type="evidence" value="ECO:0007669"/>
    <property type="project" value="UniProtKB-ARBA"/>
</dbReference>
<evidence type="ECO:0000256" key="7">
    <source>
        <dbReference type="ARBA" id="ARBA00022729"/>
    </source>
</evidence>
<dbReference type="InterPro" id="IPR013783">
    <property type="entry name" value="Ig-like_fold"/>
</dbReference>
<dbReference type="GO" id="GO:0002116">
    <property type="term" value="C:semaphorin receptor complex"/>
    <property type="evidence" value="ECO:0007669"/>
    <property type="project" value="TreeGrafter"/>
</dbReference>
<evidence type="ECO:0000256" key="15">
    <source>
        <dbReference type="PROSITE-ProRule" id="PRU00352"/>
    </source>
</evidence>
<evidence type="ECO:0000256" key="1">
    <source>
        <dbReference type="ARBA" id="ARBA00004251"/>
    </source>
</evidence>
<dbReference type="Pfam" id="PF01403">
    <property type="entry name" value="Sema"/>
    <property type="match status" value="1"/>
</dbReference>
<dbReference type="SUPFAM" id="SSF48350">
    <property type="entry name" value="GTPase activation domain, GAP"/>
    <property type="match status" value="1"/>
</dbReference>
<evidence type="ECO:0000256" key="6">
    <source>
        <dbReference type="ARBA" id="ARBA00022692"/>
    </source>
</evidence>
<comment type="similarity">
    <text evidence="2">Belongs to the plexin family.</text>
</comment>
<keyword evidence="16" id="KW-0175">Coiled coil</keyword>
<keyword evidence="10" id="KW-0472">Membrane</keyword>
<dbReference type="FunFam" id="2.60.40.10:FF:000203">
    <property type="entry name" value="Plexin B2"/>
    <property type="match status" value="1"/>
</dbReference>
<evidence type="ECO:0000256" key="3">
    <source>
        <dbReference type="ARBA" id="ARBA00022473"/>
    </source>
</evidence>
<dbReference type="CDD" id="cd12792">
    <property type="entry name" value="RasGAP_plexin_B2"/>
    <property type="match status" value="1"/>
</dbReference>
<gene>
    <name evidence="19" type="ORF">IHE44_0012512</name>
    <name evidence="18" type="ORF">IHE44_009796</name>
</gene>
<dbReference type="FunFam" id="2.60.40.10:FF:000798">
    <property type="entry name" value="Plexin B2"/>
    <property type="match status" value="1"/>
</dbReference>
<evidence type="ECO:0000256" key="11">
    <source>
        <dbReference type="ARBA" id="ARBA00023157"/>
    </source>
</evidence>
<dbReference type="InterPro" id="IPR057533">
    <property type="entry name" value="PSI_Plexin-B"/>
</dbReference>
<proteinExistence type="inferred from homology"/>
<dbReference type="Pfam" id="PF20170">
    <property type="entry name" value="Plexin_RBD"/>
    <property type="match status" value="1"/>
</dbReference>
<dbReference type="InterPro" id="IPR041019">
    <property type="entry name" value="TIG1_plexin"/>
</dbReference>
<comment type="caution">
    <text evidence="18">The sequence shown here is derived from an EMBL/GenBank/DDBJ whole genome shotgun (WGS) entry which is preliminary data.</text>
</comment>
<dbReference type="EMBL" id="JADDUC020000005">
    <property type="protein sequence ID" value="KAI1239392.1"/>
    <property type="molecule type" value="Genomic_DNA"/>
</dbReference>
<dbReference type="PANTHER" id="PTHR22625:SF9">
    <property type="entry name" value="PLEXIN-B2"/>
    <property type="match status" value="1"/>
</dbReference>
<dbReference type="InterPro" id="IPR001627">
    <property type="entry name" value="Semap_dom"/>
</dbReference>
<dbReference type="EMBL" id="JADDUC010000005">
    <property type="protein sequence ID" value="KAG0133908.1"/>
    <property type="molecule type" value="Genomic_DNA"/>
</dbReference>
<comment type="subcellular location">
    <subcellularLocation>
        <location evidence="1">Cell membrane</location>
        <topology evidence="1">Single-pass type I membrane protein</topology>
    </subcellularLocation>
</comment>
<evidence type="ECO:0000256" key="16">
    <source>
        <dbReference type="SAM" id="Coils"/>
    </source>
</evidence>
<organism evidence="18">
    <name type="scientific">Lamprotornis superbus</name>
    <dbReference type="NCBI Taxonomy" id="245042"/>
    <lineage>
        <taxon>Eukaryota</taxon>
        <taxon>Metazoa</taxon>
        <taxon>Chordata</taxon>
        <taxon>Craniata</taxon>
        <taxon>Vertebrata</taxon>
        <taxon>Euteleostomi</taxon>
        <taxon>Archelosauria</taxon>
        <taxon>Archosauria</taxon>
        <taxon>Dinosauria</taxon>
        <taxon>Saurischia</taxon>
        <taxon>Theropoda</taxon>
        <taxon>Coelurosauria</taxon>
        <taxon>Aves</taxon>
        <taxon>Neognathae</taxon>
        <taxon>Neoaves</taxon>
        <taxon>Telluraves</taxon>
        <taxon>Australaves</taxon>
        <taxon>Passeriformes</taxon>
        <taxon>Sturnidae</taxon>
        <taxon>Lamprotornis</taxon>
    </lineage>
</organism>
<keyword evidence="4" id="KW-1003">Cell membrane</keyword>
<evidence type="ECO:0000259" key="17">
    <source>
        <dbReference type="PROSITE" id="PS51004"/>
    </source>
</evidence>
<dbReference type="InterPro" id="IPR014756">
    <property type="entry name" value="Ig_E-set"/>
</dbReference>
<dbReference type="FunFam" id="2.60.40.10:FF:000131">
    <property type="entry name" value="Plexin A2"/>
    <property type="match status" value="1"/>
</dbReference>
<reference evidence="19 20" key="2">
    <citation type="journal article" date="2021" name="J. Hered.">
        <title>Feather Gene Expression Elucidates the Developmental Basis of Plumage Iridescence in African Starlings.</title>
        <authorList>
            <person name="Rubenstein D.R."/>
            <person name="Corvelo A."/>
            <person name="MacManes M.D."/>
            <person name="Maia R."/>
            <person name="Narzisi G."/>
            <person name="Rousaki A."/>
            <person name="Vandenabeele P."/>
            <person name="Shawkey M.D."/>
            <person name="Solomon J."/>
        </authorList>
    </citation>
    <scope>NUCLEOTIDE SEQUENCE [LARGE SCALE GENOMIC DNA]</scope>
    <source>
        <strain evidence="19">SS15</strain>
    </source>
</reference>
<dbReference type="PANTHER" id="PTHR22625">
    <property type="entry name" value="PLEXIN"/>
    <property type="match status" value="1"/>
</dbReference>
<accession>A0A835P2U7</accession>
<dbReference type="InterPro" id="IPR013548">
    <property type="entry name" value="Plexin_cytoplasmic_RasGAP_dom"/>
</dbReference>
<dbReference type="SMART" id="SM00423">
    <property type="entry name" value="PSI"/>
    <property type="match status" value="3"/>
</dbReference>
<feature type="coiled-coil region" evidence="16">
    <location>
        <begin position="1362"/>
        <end position="1389"/>
    </location>
</feature>